<name>A0A8J5K1T1_HOMAM</name>
<dbReference type="Proteomes" id="UP000747542">
    <property type="component" value="Unassembled WGS sequence"/>
</dbReference>
<reference evidence="1" key="1">
    <citation type="journal article" date="2021" name="Sci. Adv.">
        <title>The American lobster genome reveals insights on longevity, neural, and immune adaptations.</title>
        <authorList>
            <person name="Polinski J.M."/>
            <person name="Zimin A.V."/>
            <person name="Clark K.F."/>
            <person name="Kohn A.B."/>
            <person name="Sadowski N."/>
            <person name="Timp W."/>
            <person name="Ptitsyn A."/>
            <person name="Khanna P."/>
            <person name="Romanova D.Y."/>
            <person name="Williams P."/>
            <person name="Greenwood S.J."/>
            <person name="Moroz L.L."/>
            <person name="Walt D.R."/>
            <person name="Bodnar A.G."/>
        </authorList>
    </citation>
    <scope>NUCLEOTIDE SEQUENCE</scope>
    <source>
        <strain evidence="1">GMGI-L3</strain>
    </source>
</reference>
<sequence>KISSLSTSVHYRQIHWCCIMANSRTPRSSSEISREWLEFILGEHESRRCPGSTVEVTSFQVNPVSVNKADVLNLSPTPIP</sequence>
<evidence type="ECO:0000313" key="2">
    <source>
        <dbReference type="Proteomes" id="UP000747542"/>
    </source>
</evidence>
<evidence type="ECO:0000313" key="1">
    <source>
        <dbReference type="EMBL" id="KAG7168480.1"/>
    </source>
</evidence>
<gene>
    <name evidence="1" type="ORF">Hamer_G002549</name>
</gene>
<proteinExistence type="predicted"/>
<protein>
    <submittedName>
        <fullName evidence="1">Uncharacterized protein</fullName>
    </submittedName>
</protein>
<dbReference type="AlphaFoldDB" id="A0A8J5K1T1"/>
<organism evidence="1 2">
    <name type="scientific">Homarus americanus</name>
    <name type="common">American lobster</name>
    <dbReference type="NCBI Taxonomy" id="6706"/>
    <lineage>
        <taxon>Eukaryota</taxon>
        <taxon>Metazoa</taxon>
        <taxon>Ecdysozoa</taxon>
        <taxon>Arthropoda</taxon>
        <taxon>Crustacea</taxon>
        <taxon>Multicrustacea</taxon>
        <taxon>Malacostraca</taxon>
        <taxon>Eumalacostraca</taxon>
        <taxon>Eucarida</taxon>
        <taxon>Decapoda</taxon>
        <taxon>Pleocyemata</taxon>
        <taxon>Astacidea</taxon>
        <taxon>Nephropoidea</taxon>
        <taxon>Nephropidae</taxon>
        <taxon>Homarus</taxon>
    </lineage>
</organism>
<comment type="caution">
    <text evidence="1">The sequence shown here is derived from an EMBL/GenBank/DDBJ whole genome shotgun (WGS) entry which is preliminary data.</text>
</comment>
<keyword evidence="2" id="KW-1185">Reference proteome</keyword>
<dbReference type="EMBL" id="JAHLQT010020073">
    <property type="protein sequence ID" value="KAG7168480.1"/>
    <property type="molecule type" value="Genomic_DNA"/>
</dbReference>
<feature type="non-terminal residue" evidence="1">
    <location>
        <position position="80"/>
    </location>
</feature>
<accession>A0A8J5K1T1</accession>